<evidence type="ECO:0000313" key="2">
    <source>
        <dbReference type="EMBL" id="CAD6198436.1"/>
    </source>
</evidence>
<protein>
    <submittedName>
        <fullName evidence="2">Uncharacterized protein</fullName>
    </submittedName>
</protein>
<organism evidence="2 3">
    <name type="scientific">Caenorhabditis auriculariae</name>
    <dbReference type="NCBI Taxonomy" id="2777116"/>
    <lineage>
        <taxon>Eukaryota</taxon>
        <taxon>Metazoa</taxon>
        <taxon>Ecdysozoa</taxon>
        <taxon>Nematoda</taxon>
        <taxon>Chromadorea</taxon>
        <taxon>Rhabditida</taxon>
        <taxon>Rhabditina</taxon>
        <taxon>Rhabditomorpha</taxon>
        <taxon>Rhabditoidea</taxon>
        <taxon>Rhabditidae</taxon>
        <taxon>Peloderinae</taxon>
        <taxon>Caenorhabditis</taxon>
    </lineage>
</organism>
<dbReference type="InterPro" id="IPR027484">
    <property type="entry name" value="PInositol-4-P-5-kinase_N"/>
</dbReference>
<dbReference type="AlphaFoldDB" id="A0A8S1HP50"/>
<dbReference type="Proteomes" id="UP000835052">
    <property type="component" value="Unassembled WGS sequence"/>
</dbReference>
<gene>
    <name evidence="2" type="ORF">CAUJ_LOCUS14342</name>
</gene>
<comment type="caution">
    <text evidence="2">The sequence shown here is derived from an EMBL/GenBank/DDBJ whole genome shotgun (WGS) entry which is preliminary data.</text>
</comment>
<dbReference type="PANTHER" id="PTHR23086">
    <property type="entry name" value="PHOSPHATIDYLINOSITOL-4-PHOSPHATE 5-KINASE"/>
    <property type="match status" value="1"/>
</dbReference>
<proteinExistence type="predicted"/>
<feature type="region of interest" description="Disordered" evidence="1">
    <location>
        <begin position="167"/>
        <end position="236"/>
    </location>
</feature>
<dbReference type="EMBL" id="CAJGYM010000126">
    <property type="protein sequence ID" value="CAD6198436.1"/>
    <property type="molecule type" value="Genomic_DNA"/>
</dbReference>
<sequence>MSSSAVVTFKAVNGGDEPNGAASGVIRPSDHEAKEMPLPPPLLGPQSSTTLTNQQREQQHKEKLGHRRIDKQGEVSYKKVPTNALMQAIQLGIANSIGSLASMPNRDLLLQDFEKVDNVNFPAAGSPTTPSHSFGDFRFRTYAPIAFRYFRDLFHIKPADFLAGRHGQKRAGSGLENGGTGQPGQERAGSGLANGGTGRPGQKPAGSGLANGGTGRPEQKRAGSGSANGGTGLAFA</sequence>
<reference evidence="2" key="1">
    <citation type="submission" date="2020-10" db="EMBL/GenBank/DDBJ databases">
        <authorList>
            <person name="Kikuchi T."/>
        </authorList>
    </citation>
    <scope>NUCLEOTIDE SEQUENCE</scope>
    <source>
        <strain evidence="2">NKZ352</strain>
    </source>
</reference>
<evidence type="ECO:0000256" key="1">
    <source>
        <dbReference type="SAM" id="MobiDB-lite"/>
    </source>
</evidence>
<dbReference type="GO" id="GO:0016308">
    <property type="term" value="F:1-phosphatidylinositol-4-phosphate 5-kinase activity"/>
    <property type="evidence" value="ECO:0007669"/>
    <property type="project" value="TreeGrafter"/>
</dbReference>
<dbReference type="InterPro" id="IPR023610">
    <property type="entry name" value="PInositol-4/5-P-5/4-kinase"/>
</dbReference>
<feature type="compositionally biased region" description="Gly residues" evidence="1">
    <location>
        <begin position="226"/>
        <end position="236"/>
    </location>
</feature>
<evidence type="ECO:0000313" key="3">
    <source>
        <dbReference type="Proteomes" id="UP000835052"/>
    </source>
</evidence>
<dbReference type="SUPFAM" id="SSF56104">
    <property type="entry name" value="SAICAR synthase-like"/>
    <property type="match status" value="1"/>
</dbReference>
<keyword evidence="3" id="KW-1185">Reference proteome</keyword>
<dbReference type="GO" id="GO:0046854">
    <property type="term" value="P:phosphatidylinositol phosphate biosynthetic process"/>
    <property type="evidence" value="ECO:0007669"/>
    <property type="project" value="TreeGrafter"/>
</dbReference>
<dbReference type="GO" id="GO:0005886">
    <property type="term" value="C:plasma membrane"/>
    <property type="evidence" value="ECO:0007669"/>
    <property type="project" value="TreeGrafter"/>
</dbReference>
<dbReference type="Gene3D" id="3.30.800.10">
    <property type="entry name" value="Phosphatidylinositol Phosphate Kinase II Beta"/>
    <property type="match status" value="1"/>
</dbReference>
<feature type="compositionally biased region" description="Polar residues" evidence="1">
    <location>
        <begin position="46"/>
        <end position="56"/>
    </location>
</feature>
<name>A0A8S1HP50_9PELO</name>
<dbReference type="PANTHER" id="PTHR23086:SF101">
    <property type="entry name" value="LP03320P-RELATED"/>
    <property type="match status" value="1"/>
</dbReference>
<dbReference type="OrthoDB" id="70770at2759"/>
<feature type="region of interest" description="Disordered" evidence="1">
    <location>
        <begin position="1"/>
        <end position="65"/>
    </location>
</feature>
<accession>A0A8S1HP50</accession>